<protein>
    <submittedName>
        <fullName evidence="1">Putative LAGLIDADG homing endonuclease</fullName>
    </submittedName>
</protein>
<keyword evidence="1" id="KW-0255">Endonuclease</keyword>
<proteinExistence type="predicted"/>
<dbReference type="AlphaFoldDB" id="I6XNS3"/>
<evidence type="ECO:0000313" key="1">
    <source>
        <dbReference type="EMBL" id="AFN42460.1"/>
    </source>
</evidence>
<sequence length="132" mass="14823">MSLPCLNIYREWFYPEPSGGIGTPSRARVKGCSKWHRSAKRSCSLVMQAKTSDNGVTFATHCLSEAELSLLIEVLLFGLICTLQHWKGKSESNLCSTEIYTSLLRGTKYLDFLSFVQASPSRWRTYAPRGVP</sequence>
<reference evidence="1" key="1">
    <citation type="journal article" date="2012" name="New Phytol.">
        <title>Comparative analysis of mitochondrial genomes of Rhizophagus irregularis - syn. Glomus irregulare - reveals a polymorphism induced by variability generating elements.</title>
        <authorList>
            <person name="Formey D."/>
            <person name="Moles M."/>
            <person name="Haouy A."/>
            <person name="Savelli B."/>
            <person name="Bouchez O."/>
            <person name="Becard G."/>
            <person name="Roux C."/>
        </authorList>
    </citation>
    <scope>NUCLEOTIDE SEQUENCE</scope>
</reference>
<name>I6XNS3_9GLOM</name>
<keyword evidence="1" id="KW-0496">Mitochondrion</keyword>
<keyword evidence="1" id="KW-0378">Hydrolase</keyword>
<geneLocation type="mitochondrion" evidence="1"/>
<organism evidence="1">
    <name type="scientific">Rhizophagus irregularis</name>
    <dbReference type="NCBI Taxonomy" id="588596"/>
    <lineage>
        <taxon>Eukaryota</taxon>
        <taxon>Fungi</taxon>
        <taxon>Fungi incertae sedis</taxon>
        <taxon>Mucoromycota</taxon>
        <taxon>Glomeromycotina</taxon>
        <taxon>Glomeromycetes</taxon>
        <taxon>Glomerales</taxon>
        <taxon>Glomeraceae</taxon>
        <taxon>Rhizophagus</taxon>
    </lineage>
</organism>
<dbReference type="GO" id="GO:0004519">
    <property type="term" value="F:endonuclease activity"/>
    <property type="evidence" value="ECO:0007669"/>
    <property type="project" value="UniProtKB-KW"/>
</dbReference>
<accession>I6XNS3</accession>
<dbReference type="EMBL" id="JQ514224">
    <property type="protein sequence ID" value="AFN42460.1"/>
    <property type="molecule type" value="Genomic_DNA"/>
</dbReference>
<keyword evidence="1" id="KW-0540">Nuclease</keyword>